<evidence type="ECO:0000313" key="2">
    <source>
        <dbReference type="EMBL" id="MBD2714081.1"/>
    </source>
</evidence>
<protein>
    <submittedName>
        <fullName evidence="2">Uncharacterized protein</fullName>
    </submittedName>
</protein>
<dbReference type="Proteomes" id="UP000642468">
    <property type="component" value="Unassembled WGS sequence"/>
</dbReference>
<name>A0ABR8JBJ0_9BACT</name>
<dbReference type="RefSeq" id="WP_190783195.1">
    <property type="nucleotide sequence ID" value="NZ_JACWZZ010000001.1"/>
</dbReference>
<sequence length="133" mass="15283">MKIKLIHMLLTLCLALATQHAFAQNNNVNWGILTSYDERAKTWVISSAININDFELNDYNKWTMGNVKPDFIQAWHNQIREQGLYSPDMQTTFVNRSPAMSFYSRSDASSYADALYDNLASKGYSVKQIIYSK</sequence>
<evidence type="ECO:0000313" key="3">
    <source>
        <dbReference type="Proteomes" id="UP000642468"/>
    </source>
</evidence>
<feature type="chain" id="PRO_5046579289" evidence="1">
    <location>
        <begin position="24"/>
        <end position="133"/>
    </location>
</feature>
<feature type="signal peptide" evidence="1">
    <location>
        <begin position="1"/>
        <end position="23"/>
    </location>
</feature>
<keyword evidence="3" id="KW-1185">Reference proteome</keyword>
<accession>A0ABR8JBJ0</accession>
<dbReference type="EMBL" id="JACWZZ010000001">
    <property type="protein sequence ID" value="MBD2714081.1"/>
    <property type="molecule type" value="Genomic_DNA"/>
</dbReference>
<comment type="caution">
    <text evidence="2">The sequence shown here is derived from an EMBL/GenBank/DDBJ whole genome shotgun (WGS) entry which is preliminary data.</text>
</comment>
<organism evidence="2 3">
    <name type="scientific">Hymenobacter duratus</name>
    <dbReference type="NCBI Taxonomy" id="2771356"/>
    <lineage>
        <taxon>Bacteria</taxon>
        <taxon>Pseudomonadati</taxon>
        <taxon>Bacteroidota</taxon>
        <taxon>Cytophagia</taxon>
        <taxon>Cytophagales</taxon>
        <taxon>Hymenobacteraceae</taxon>
        <taxon>Hymenobacter</taxon>
    </lineage>
</organism>
<proteinExistence type="predicted"/>
<keyword evidence="1" id="KW-0732">Signal</keyword>
<evidence type="ECO:0000256" key="1">
    <source>
        <dbReference type="SAM" id="SignalP"/>
    </source>
</evidence>
<reference evidence="2 3" key="1">
    <citation type="submission" date="2020-09" db="EMBL/GenBank/DDBJ databases">
        <authorList>
            <person name="Kim M.K."/>
        </authorList>
    </citation>
    <scope>NUCLEOTIDE SEQUENCE [LARGE SCALE GENOMIC DNA]</scope>
    <source>
        <strain evidence="2 3">BT646</strain>
    </source>
</reference>
<gene>
    <name evidence="2" type="ORF">IC231_03425</name>
</gene>